<comment type="caution">
    <text evidence="13">The sequence shown here is derived from an EMBL/GenBank/DDBJ whole genome shotgun (WGS) entry which is preliminary data.</text>
</comment>
<dbReference type="GO" id="GO:0043952">
    <property type="term" value="P:protein transport by the Sec complex"/>
    <property type="evidence" value="ECO:0007669"/>
    <property type="project" value="UniProtKB-UniRule"/>
</dbReference>
<comment type="function">
    <text evidence="9">Part of the Sec protein translocase complex. Interacts with the SecYEG preprotein conducting channel. SecDF uses the proton motive force (PMF) to complete protein translocation after the ATP-dependent function of SecA.</text>
</comment>
<keyword evidence="8 9" id="KW-0472">Membrane</keyword>
<feature type="transmembrane region" description="Helical" evidence="9">
    <location>
        <begin position="279"/>
        <end position="299"/>
    </location>
</feature>
<name>A0A1G2LA46_9BACT</name>
<comment type="subunit">
    <text evidence="9">Forms a complex with SecF. Part of the essential Sec protein translocation apparatus which comprises SecA, SecYEG and auxiliary proteins SecDF. Other proteins may also be involved.</text>
</comment>
<dbReference type="InterPro" id="IPR005791">
    <property type="entry name" value="SecD"/>
</dbReference>
<dbReference type="Pfam" id="PF22599">
    <property type="entry name" value="SecDF_P1_head"/>
    <property type="match status" value="1"/>
</dbReference>
<comment type="similarity">
    <text evidence="9">Belongs to the SecD/SecF family. SecD subfamily.</text>
</comment>
<evidence type="ECO:0000313" key="14">
    <source>
        <dbReference type="Proteomes" id="UP000176705"/>
    </source>
</evidence>
<organism evidence="13 14">
    <name type="scientific">Candidatus Sungbacteria bacterium RIFCSPLOWO2_01_FULL_59_16</name>
    <dbReference type="NCBI Taxonomy" id="1802280"/>
    <lineage>
        <taxon>Bacteria</taxon>
        <taxon>Candidatus Sungiibacteriota</taxon>
    </lineage>
</organism>
<dbReference type="InterPro" id="IPR048634">
    <property type="entry name" value="SecD_SecF_C"/>
</dbReference>
<comment type="subcellular location">
    <subcellularLocation>
        <location evidence="1 9">Cell membrane</location>
        <topology evidence="1 9">Multi-pass membrane protein</topology>
    </subcellularLocation>
</comment>
<feature type="domain" description="Protein export membrane protein SecD/SecF C-terminal" evidence="10">
    <location>
        <begin position="264"/>
        <end position="432"/>
    </location>
</feature>
<keyword evidence="2 9" id="KW-0813">Transport</keyword>
<dbReference type="GO" id="GO:0005886">
    <property type="term" value="C:plasma membrane"/>
    <property type="evidence" value="ECO:0007669"/>
    <property type="project" value="UniProtKB-SubCell"/>
</dbReference>
<evidence type="ECO:0000256" key="7">
    <source>
        <dbReference type="ARBA" id="ARBA00023010"/>
    </source>
</evidence>
<evidence type="ECO:0000256" key="6">
    <source>
        <dbReference type="ARBA" id="ARBA00022989"/>
    </source>
</evidence>
<dbReference type="InterPro" id="IPR054384">
    <property type="entry name" value="SecDF_P1_head"/>
</dbReference>
<dbReference type="Pfam" id="PF02355">
    <property type="entry name" value="SecD_SecF_C"/>
    <property type="match status" value="1"/>
</dbReference>
<proteinExistence type="inferred from homology"/>
<keyword evidence="5 9" id="KW-0653">Protein transport</keyword>
<dbReference type="PANTHER" id="PTHR30081">
    <property type="entry name" value="PROTEIN-EXPORT MEMBRANE PROTEIN SEC"/>
    <property type="match status" value="1"/>
</dbReference>
<feature type="transmembrane region" description="Helical" evidence="9">
    <location>
        <begin position="332"/>
        <end position="353"/>
    </location>
</feature>
<evidence type="ECO:0000256" key="2">
    <source>
        <dbReference type="ARBA" id="ARBA00022448"/>
    </source>
</evidence>
<evidence type="ECO:0000256" key="1">
    <source>
        <dbReference type="ARBA" id="ARBA00004651"/>
    </source>
</evidence>
<dbReference type="AlphaFoldDB" id="A0A1G2LA46"/>
<keyword evidence="3 9" id="KW-1003">Cell membrane</keyword>
<dbReference type="STRING" id="1802280.A3B37_00130"/>
<feature type="domain" description="SecDF P1 head subdomain" evidence="12">
    <location>
        <begin position="166"/>
        <end position="260"/>
    </location>
</feature>
<evidence type="ECO:0000256" key="3">
    <source>
        <dbReference type="ARBA" id="ARBA00022475"/>
    </source>
</evidence>
<dbReference type="Gene3D" id="1.20.1640.10">
    <property type="entry name" value="Multidrug efflux transporter AcrB transmembrane domain"/>
    <property type="match status" value="1"/>
</dbReference>
<feature type="domain" description="Protein translocase subunit SecDF P1" evidence="11">
    <location>
        <begin position="78"/>
        <end position="137"/>
    </location>
</feature>
<sequence length="450" mass="48673">MTSVPLKIRVAALSIIFLGLVAGFFASADRFPGLRDVPVLSRFIRSYRLGLDLQGGTHLLYRADFTDFPAESSAEAMEGLRDVIERRVNLFGVTEPVVQVERAGDEWRLIVELAGVRDIREAINMIGETPFLEFKEPRPAEETSAILEAQGRGERIGEDPYFIPSGLTGRYLKRAEMQFDPTTNAPLIGVEFNDEGSLRFEAITERNVGKPIGIYLDGVPLSLPTVREKIAGGRAQITGEFTLTEARGLVRRLNSGALPVPIALVSQQSVDSALGAESLARSLVAALAGFAAVAVFMLFWYRLPGFIAVAALAMYAALVLAIFKLVPVTLTAAGIAGFVLSLGMAVDANILIFERMKEELRAGKALEAAVADGFRRAWTSIRDSNVSSMITAAVLYWLGTSVVKGFALTLGIGVLVSMLSAISISRTFLFTIVTPWASRHRGLFLSGSGR</sequence>
<keyword evidence="7 9" id="KW-0811">Translocation</keyword>
<dbReference type="Gene3D" id="3.30.70.3400">
    <property type="match status" value="1"/>
</dbReference>
<dbReference type="SUPFAM" id="SSF82866">
    <property type="entry name" value="Multidrug efflux transporter AcrB transmembrane domain"/>
    <property type="match status" value="1"/>
</dbReference>
<evidence type="ECO:0000313" key="13">
    <source>
        <dbReference type="EMBL" id="OHA08497.1"/>
    </source>
</evidence>
<dbReference type="GO" id="GO:0065002">
    <property type="term" value="P:intracellular protein transmembrane transport"/>
    <property type="evidence" value="ECO:0007669"/>
    <property type="project" value="UniProtKB-UniRule"/>
</dbReference>
<protein>
    <recommendedName>
        <fullName evidence="9">Protein translocase subunit SecD</fullName>
    </recommendedName>
</protein>
<evidence type="ECO:0000259" key="12">
    <source>
        <dbReference type="Pfam" id="PF22599"/>
    </source>
</evidence>
<accession>A0A1G2LA46</accession>
<dbReference type="NCBIfam" id="TIGR01129">
    <property type="entry name" value="secD"/>
    <property type="match status" value="1"/>
</dbReference>
<evidence type="ECO:0000259" key="11">
    <source>
        <dbReference type="Pfam" id="PF21760"/>
    </source>
</evidence>
<dbReference type="GO" id="GO:0006605">
    <property type="term" value="P:protein targeting"/>
    <property type="evidence" value="ECO:0007669"/>
    <property type="project" value="UniProtKB-UniRule"/>
</dbReference>
<dbReference type="GO" id="GO:0015450">
    <property type="term" value="F:protein-transporting ATPase activity"/>
    <property type="evidence" value="ECO:0007669"/>
    <property type="project" value="InterPro"/>
</dbReference>
<feature type="transmembrane region" description="Helical" evidence="9">
    <location>
        <begin position="306"/>
        <end position="326"/>
    </location>
</feature>
<dbReference type="PANTHER" id="PTHR30081:SF1">
    <property type="entry name" value="PROTEIN TRANSLOCASE SUBUNIT SECD"/>
    <property type="match status" value="1"/>
</dbReference>
<dbReference type="InterPro" id="IPR022813">
    <property type="entry name" value="SecD/SecF_arch_bac"/>
</dbReference>
<reference evidence="13 14" key="1">
    <citation type="journal article" date="2016" name="Nat. Commun.">
        <title>Thousands of microbial genomes shed light on interconnected biogeochemical processes in an aquifer system.</title>
        <authorList>
            <person name="Anantharaman K."/>
            <person name="Brown C.T."/>
            <person name="Hug L.A."/>
            <person name="Sharon I."/>
            <person name="Castelle C.J."/>
            <person name="Probst A.J."/>
            <person name="Thomas B.C."/>
            <person name="Singh A."/>
            <person name="Wilkins M.J."/>
            <person name="Karaoz U."/>
            <person name="Brodie E.L."/>
            <person name="Williams K.H."/>
            <person name="Hubbard S.S."/>
            <person name="Banfield J.F."/>
        </authorList>
    </citation>
    <scope>NUCLEOTIDE SEQUENCE [LARGE SCALE GENOMIC DNA]</scope>
</reference>
<evidence type="ECO:0000256" key="4">
    <source>
        <dbReference type="ARBA" id="ARBA00022692"/>
    </source>
</evidence>
<evidence type="ECO:0000256" key="9">
    <source>
        <dbReference type="HAMAP-Rule" id="MF_01463"/>
    </source>
</evidence>
<dbReference type="Pfam" id="PF21760">
    <property type="entry name" value="SecD_1st"/>
    <property type="match status" value="1"/>
</dbReference>
<dbReference type="InterPro" id="IPR055344">
    <property type="entry name" value="SecD_SecF_C_bact"/>
</dbReference>
<dbReference type="HAMAP" id="MF_01463_B">
    <property type="entry name" value="SecD_B"/>
    <property type="match status" value="1"/>
</dbReference>
<dbReference type="InterPro" id="IPR048631">
    <property type="entry name" value="SecD_1st"/>
</dbReference>
<evidence type="ECO:0000259" key="10">
    <source>
        <dbReference type="Pfam" id="PF02355"/>
    </source>
</evidence>
<keyword evidence="4 9" id="KW-0812">Transmembrane</keyword>
<dbReference type="Gene3D" id="3.30.1360.200">
    <property type="match status" value="1"/>
</dbReference>
<dbReference type="NCBIfam" id="TIGR00916">
    <property type="entry name" value="2A0604s01"/>
    <property type="match status" value="1"/>
</dbReference>
<dbReference type="EMBL" id="MHQS01000015">
    <property type="protein sequence ID" value="OHA08497.1"/>
    <property type="molecule type" value="Genomic_DNA"/>
</dbReference>
<comment type="caution">
    <text evidence="9">Lacks conserved residue(s) required for the propagation of feature annotation.</text>
</comment>
<evidence type="ECO:0000256" key="8">
    <source>
        <dbReference type="ARBA" id="ARBA00023136"/>
    </source>
</evidence>
<feature type="transmembrane region" description="Helical" evidence="9">
    <location>
        <begin position="385"/>
        <end position="403"/>
    </location>
</feature>
<dbReference type="Proteomes" id="UP000176705">
    <property type="component" value="Unassembled WGS sequence"/>
</dbReference>
<gene>
    <name evidence="9" type="primary">secD</name>
    <name evidence="13" type="ORF">A3B37_00130</name>
</gene>
<evidence type="ECO:0000256" key="5">
    <source>
        <dbReference type="ARBA" id="ARBA00022927"/>
    </source>
</evidence>
<feature type="transmembrane region" description="Helical" evidence="9">
    <location>
        <begin position="409"/>
        <end position="433"/>
    </location>
</feature>
<keyword evidence="6 9" id="KW-1133">Transmembrane helix</keyword>